<dbReference type="EMBL" id="CP015243">
    <property type="protein sequence ID" value="ANF59253.1"/>
    <property type="molecule type" value="Genomic_DNA"/>
</dbReference>
<evidence type="ECO:0000256" key="3">
    <source>
        <dbReference type="ARBA" id="ARBA00022448"/>
    </source>
</evidence>
<keyword evidence="3" id="KW-0813">Transport</keyword>
<dbReference type="InterPro" id="IPR039424">
    <property type="entry name" value="SBP_5"/>
</dbReference>
<gene>
    <name evidence="7" type="ORF">A5892_18805</name>
</gene>
<dbReference type="Gene3D" id="3.10.105.10">
    <property type="entry name" value="Dipeptide-binding Protein, Domain 3"/>
    <property type="match status" value="1"/>
</dbReference>
<dbReference type="KEGG" id="haa:A5892_18805"/>
<dbReference type="PANTHER" id="PTHR30290">
    <property type="entry name" value="PERIPLASMIC BINDING COMPONENT OF ABC TRANSPORTER"/>
    <property type="match status" value="1"/>
</dbReference>
<comment type="similarity">
    <text evidence="2">Belongs to the bacterial solute-binding protein 5 family.</text>
</comment>
<evidence type="ECO:0000256" key="5">
    <source>
        <dbReference type="SAM" id="SignalP"/>
    </source>
</evidence>
<dbReference type="Gene3D" id="3.90.76.10">
    <property type="entry name" value="Dipeptide-binding Protein, Domain 1"/>
    <property type="match status" value="1"/>
</dbReference>
<comment type="subcellular location">
    <subcellularLocation>
        <location evidence="1">Cell envelope</location>
    </subcellularLocation>
</comment>
<evidence type="ECO:0000259" key="6">
    <source>
        <dbReference type="Pfam" id="PF00496"/>
    </source>
</evidence>
<dbReference type="Gene3D" id="3.40.190.10">
    <property type="entry name" value="Periplasmic binding protein-like II"/>
    <property type="match status" value="1"/>
</dbReference>
<dbReference type="FunFam" id="3.90.76.10:FF:000001">
    <property type="entry name" value="Oligopeptide ABC transporter substrate-binding protein"/>
    <property type="match status" value="1"/>
</dbReference>
<dbReference type="SUPFAM" id="SSF53850">
    <property type="entry name" value="Periplasmic binding protein-like II"/>
    <property type="match status" value="1"/>
</dbReference>
<keyword evidence="8" id="KW-1185">Reference proteome</keyword>
<sequence length="524" mass="58473">MKRTLVHATLLTAMLGLPALAQAETLRVGIIGDPASLSPPKITGGVWEEDVLRDLFAGLIDVSSDGQVIPGVAERWEVSEDGKTYTFHLRDSKWSDGEPVTASDFVFALRYAIDPSNAATGAERLYPLVNGQRIAEGEAEPDTLGARAVDDHTLELTLSEPAAYFLKMLVLPIFYPLPEHAVQQHGDDWSRPDRIVVNGAFKPTQWISGTELTTVKNPEYFDAENVALDGVRYFPMEDREAGITRFRANELDVLRDFPASRHTFLQQTLPDAVHITPNLGSYYYTFNLRDSQPTADQRVREALSLAIRRDVIADQLLEGAVSPSNALVPTSVSDYTPQPQPGLDQPIEQRLERARELLAEAGYGPDEPLELTLSFNAGTEQQRIAVAIAAMWQPLGVRVRMNSAEANVHYANLRQGDFQIGRAAWISSYDDPQNFLQLVYSAGNNYGDYQDPTFRDLFARSNVEQDAAKRRELLEQAERRLSSQFVHAPIYLYTARNLVNPNVEGWQDNALDIHPARWISIEAQ</sequence>
<dbReference type="Pfam" id="PF00496">
    <property type="entry name" value="SBP_bac_5"/>
    <property type="match status" value="1"/>
</dbReference>
<feature type="signal peptide" evidence="5">
    <location>
        <begin position="1"/>
        <end position="23"/>
    </location>
</feature>
<name>A0A172YJ63_9GAMM</name>
<dbReference type="GO" id="GO:0043190">
    <property type="term" value="C:ATP-binding cassette (ABC) transporter complex"/>
    <property type="evidence" value="ECO:0007669"/>
    <property type="project" value="InterPro"/>
</dbReference>
<reference evidence="7 8" key="1">
    <citation type="submission" date="2016-04" db="EMBL/GenBank/DDBJ databases">
        <title>Complete Genome Sequence of Halotalea alkalilenta IHB B 13600.</title>
        <authorList>
            <person name="Swarnkar M.K."/>
            <person name="Sharma A."/>
            <person name="Kaushal K."/>
            <person name="Soni R."/>
            <person name="Rana S."/>
            <person name="Singh A.K."/>
            <person name="Gulati A."/>
        </authorList>
    </citation>
    <scope>NUCLEOTIDE SEQUENCE [LARGE SCALE GENOMIC DNA]</scope>
    <source>
        <strain evidence="7 8">IHB B 13600</strain>
    </source>
</reference>
<evidence type="ECO:0000256" key="2">
    <source>
        <dbReference type="ARBA" id="ARBA00005695"/>
    </source>
</evidence>
<dbReference type="GO" id="GO:0015833">
    <property type="term" value="P:peptide transport"/>
    <property type="evidence" value="ECO:0007669"/>
    <property type="project" value="TreeGrafter"/>
</dbReference>
<feature type="domain" description="Solute-binding protein family 5" evidence="6">
    <location>
        <begin position="67"/>
        <end position="446"/>
    </location>
</feature>
<accession>A0A172YJ63</accession>
<dbReference type="GO" id="GO:0030288">
    <property type="term" value="C:outer membrane-bounded periplasmic space"/>
    <property type="evidence" value="ECO:0007669"/>
    <property type="project" value="TreeGrafter"/>
</dbReference>
<protein>
    <submittedName>
        <fullName evidence="7">Peptide ABC transporter substrate-binding protein</fullName>
    </submittedName>
</protein>
<evidence type="ECO:0000313" key="7">
    <source>
        <dbReference type="EMBL" id="ANF59253.1"/>
    </source>
</evidence>
<evidence type="ECO:0000256" key="4">
    <source>
        <dbReference type="ARBA" id="ARBA00022729"/>
    </source>
</evidence>
<dbReference type="GO" id="GO:1904680">
    <property type="term" value="F:peptide transmembrane transporter activity"/>
    <property type="evidence" value="ECO:0007669"/>
    <property type="project" value="TreeGrafter"/>
</dbReference>
<evidence type="ECO:0000313" key="8">
    <source>
        <dbReference type="Proteomes" id="UP000077875"/>
    </source>
</evidence>
<dbReference type="STRING" id="376489.A5892_18805"/>
<dbReference type="PIRSF" id="PIRSF002741">
    <property type="entry name" value="MppA"/>
    <property type="match status" value="1"/>
</dbReference>
<dbReference type="CDD" id="cd08504">
    <property type="entry name" value="PBP2_OppA"/>
    <property type="match status" value="1"/>
</dbReference>
<dbReference type="InterPro" id="IPR030678">
    <property type="entry name" value="Peptide/Ni-bd"/>
</dbReference>
<dbReference type="InterPro" id="IPR000914">
    <property type="entry name" value="SBP_5_dom"/>
</dbReference>
<keyword evidence="4 5" id="KW-0732">Signal</keyword>
<evidence type="ECO:0000256" key="1">
    <source>
        <dbReference type="ARBA" id="ARBA00004196"/>
    </source>
</evidence>
<dbReference type="RefSeq" id="WP_064124092.1">
    <property type="nucleotide sequence ID" value="NZ_CP015243.1"/>
</dbReference>
<proteinExistence type="inferred from homology"/>
<dbReference type="AlphaFoldDB" id="A0A172YJ63"/>
<feature type="chain" id="PRO_5008004755" evidence="5">
    <location>
        <begin position="24"/>
        <end position="524"/>
    </location>
</feature>
<dbReference type="Proteomes" id="UP000077875">
    <property type="component" value="Chromosome"/>
</dbReference>
<organism evidence="7 8">
    <name type="scientific">Halotalea alkalilenta</name>
    <dbReference type="NCBI Taxonomy" id="376489"/>
    <lineage>
        <taxon>Bacteria</taxon>
        <taxon>Pseudomonadati</taxon>
        <taxon>Pseudomonadota</taxon>
        <taxon>Gammaproteobacteria</taxon>
        <taxon>Oceanospirillales</taxon>
        <taxon>Halomonadaceae</taxon>
        <taxon>Halotalea</taxon>
    </lineage>
</organism>
<dbReference type="PANTHER" id="PTHR30290:SF10">
    <property type="entry name" value="PERIPLASMIC OLIGOPEPTIDE-BINDING PROTEIN-RELATED"/>
    <property type="match status" value="1"/>
</dbReference>